<keyword evidence="2" id="KW-0723">Serine/threonine-protein kinase</keyword>
<evidence type="ECO:0000256" key="5">
    <source>
        <dbReference type="ARBA" id="ARBA00022777"/>
    </source>
</evidence>
<dbReference type="InterPro" id="IPR051334">
    <property type="entry name" value="SRPK"/>
</dbReference>
<dbReference type="PANTHER" id="PTHR47634">
    <property type="entry name" value="PROTEIN KINASE DOMAIN-CONTAINING PROTEIN-RELATED"/>
    <property type="match status" value="1"/>
</dbReference>
<protein>
    <recommendedName>
        <fullName evidence="1">non-specific serine/threonine protein kinase</fullName>
        <ecNumber evidence="1">2.7.11.1</ecNumber>
    </recommendedName>
</protein>
<feature type="region of interest" description="Disordered" evidence="9">
    <location>
        <begin position="1"/>
        <end position="22"/>
    </location>
</feature>
<dbReference type="EMBL" id="JAQQWE010000010">
    <property type="protein sequence ID" value="KAK7937349.1"/>
    <property type="molecule type" value="Genomic_DNA"/>
</dbReference>
<evidence type="ECO:0000256" key="3">
    <source>
        <dbReference type="ARBA" id="ARBA00022679"/>
    </source>
</evidence>
<evidence type="ECO:0000256" key="9">
    <source>
        <dbReference type="SAM" id="MobiDB-lite"/>
    </source>
</evidence>
<dbReference type="Gene3D" id="1.10.510.10">
    <property type="entry name" value="Transferase(Phosphotransferase) domain 1"/>
    <property type="match status" value="1"/>
</dbReference>
<dbReference type="EC" id="2.7.11.1" evidence="1"/>
<evidence type="ECO:0000256" key="6">
    <source>
        <dbReference type="ARBA" id="ARBA00022840"/>
    </source>
</evidence>
<keyword evidence="3" id="KW-0808">Transferase</keyword>
<evidence type="ECO:0000256" key="7">
    <source>
        <dbReference type="ARBA" id="ARBA00047899"/>
    </source>
</evidence>
<evidence type="ECO:0000313" key="11">
    <source>
        <dbReference type="Proteomes" id="UP001391051"/>
    </source>
</evidence>
<evidence type="ECO:0000256" key="1">
    <source>
        <dbReference type="ARBA" id="ARBA00012513"/>
    </source>
</evidence>
<dbReference type="Gene3D" id="3.30.200.20">
    <property type="entry name" value="Phosphorylase Kinase, domain 1"/>
    <property type="match status" value="1"/>
</dbReference>
<proteinExistence type="predicted"/>
<keyword evidence="11" id="KW-1185">Reference proteome</keyword>
<dbReference type="GeneID" id="92083501"/>
<gene>
    <name evidence="10" type="ORF">PG986_014217</name>
</gene>
<comment type="caution">
    <text evidence="10">The sequence shown here is derived from an EMBL/GenBank/DDBJ whole genome shotgun (WGS) entry which is preliminary data.</text>
</comment>
<accession>A0ABR1PSC2</accession>
<reference evidence="10 11" key="1">
    <citation type="submission" date="2023-01" db="EMBL/GenBank/DDBJ databases">
        <title>Analysis of 21 Apiospora genomes using comparative genomics revels a genus with tremendous synthesis potential of carbohydrate active enzymes and secondary metabolites.</title>
        <authorList>
            <person name="Sorensen T."/>
        </authorList>
    </citation>
    <scope>NUCLEOTIDE SEQUENCE [LARGE SCALE GENOMIC DNA]</scope>
    <source>
        <strain evidence="10 11">CBS 24483</strain>
    </source>
</reference>
<dbReference type="InterPro" id="IPR011009">
    <property type="entry name" value="Kinase-like_dom_sf"/>
</dbReference>
<evidence type="ECO:0000256" key="2">
    <source>
        <dbReference type="ARBA" id="ARBA00022527"/>
    </source>
</evidence>
<keyword evidence="5" id="KW-0418">Kinase</keyword>
<keyword evidence="4" id="KW-0547">Nucleotide-binding</keyword>
<dbReference type="PANTHER" id="PTHR47634:SF9">
    <property type="entry name" value="PROTEIN KINASE DOMAIN-CONTAINING PROTEIN-RELATED"/>
    <property type="match status" value="1"/>
</dbReference>
<comment type="catalytic activity">
    <reaction evidence="8">
        <text>L-seryl-[protein] + ATP = O-phospho-L-seryl-[protein] + ADP + H(+)</text>
        <dbReference type="Rhea" id="RHEA:17989"/>
        <dbReference type="Rhea" id="RHEA-COMP:9863"/>
        <dbReference type="Rhea" id="RHEA-COMP:11604"/>
        <dbReference type="ChEBI" id="CHEBI:15378"/>
        <dbReference type="ChEBI" id="CHEBI:29999"/>
        <dbReference type="ChEBI" id="CHEBI:30616"/>
        <dbReference type="ChEBI" id="CHEBI:83421"/>
        <dbReference type="ChEBI" id="CHEBI:456216"/>
        <dbReference type="EC" id="2.7.11.1"/>
    </reaction>
</comment>
<dbReference type="SUPFAM" id="SSF56112">
    <property type="entry name" value="Protein kinase-like (PK-like)"/>
    <property type="match status" value="1"/>
</dbReference>
<evidence type="ECO:0000256" key="4">
    <source>
        <dbReference type="ARBA" id="ARBA00022741"/>
    </source>
</evidence>
<name>A0ABR1PSC2_9PEZI</name>
<organism evidence="10 11">
    <name type="scientific">Apiospora aurea</name>
    <dbReference type="NCBI Taxonomy" id="335848"/>
    <lineage>
        <taxon>Eukaryota</taxon>
        <taxon>Fungi</taxon>
        <taxon>Dikarya</taxon>
        <taxon>Ascomycota</taxon>
        <taxon>Pezizomycotina</taxon>
        <taxon>Sordariomycetes</taxon>
        <taxon>Xylariomycetidae</taxon>
        <taxon>Amphisphaeriales</taxon>
        <taxon>Apiosporaceae</taxon>
        <taxon>Apiospora</taxon>
    </lineage>
</organism>
<keyword evidence="6" id="KW-0067">ATP-binding</keyword>
<evidence type="ECO:0000256" key="8">
    <source>
        <dbReference type="ARBA" id="ARBA00048679"/>
    </source>
</evidence>
<sequence length="363" mass="41760">MASSPTDPATMADGTGQEQLYDPNFTFGKEYEFEDVEKYRPGGFCPVEVSTRDNPVFIHDRYQVMYKAKHSHFFTAWLCYDSHEKKWKNTLISQGVDRETARKHGIILPYETFFLDSPNGRHLVSVLTFFGPSLGYQRDMDQTDGDRVHQICRSMTRTYYFSSREEMFEMLSTDVVIWDIGSAYLATEERPLIVDAPESYQAPETIMDMKMGTKSDIWTLAATLIELASGAPMLEVKRDNKVEAIMAIEEIIGPAPQKYRKIARETAHKYSLEEWEKNGKARWLPKPEMPEAESGKGAKRIESVSHMVKSGEELEKRMKEDGSYQDKIEDMLKEPQKLRGKGEHSRFRGVWYLAPEKISCLAQ</sequence>
<dbReference type="RefSeq" id="XP_066692677.1">
    <property type="nucleotide sequence ID" value="XM_066850439.1"/>
</dbReference>
<dbReference type="Proteomes" id="UP001391051">
    <property type="component" value="Unassembled WGS sequence"/>
</dbReference>
<evidence type="ECO:0000313" key="10">
    <source>
        <dbReference type="EMBL" id="KAK7937349.1"/>
    </source>
</evidence>
<comment type="catalytic activity">
    <reaction evidence="7">
        <text>L-threonyl-[protein] + ATP = O-phospho-L-threonyl-[protein] + ADP + H(+)</text>
        <dbReference type="Rhea" id="RHEA:46608"/>
        <dbReference type="Rhea" id="RHEA-COMP:11060"/>
        <dbReference type="Rhea" id="RHEA-COMP:11605"/>
        <dbReference type="ChEBI" id="CHEBI:15378"/>
        <dbReference type="ChEBI" id="CHEBI:30013"/>
        <dbReference type="ChEBI" id="CHEBI:30616"/>
        <dbReference type="ChEBI" id="CHEBI:61977"/>
        <dbReference type="ChEBI" id="CHEBI:456216"/>
        <dbReference type="EC" id="2.7.11.1"/>
    </reaction>
</comment>